<evidence type="ECO:0000313" key="15">
    <source>
        <dbReference type="Proteomes" id="UP000590412"/>
    </source>
</evidence>
<dbReference type="PROSITE" id="PS50016">
    <property type="entry name" value="ZF_PHD_2"/>
    <property type="match status" value="1"/>
</dbReference>
<keyword evidence="4" id="KW-0862">Zinc</keyword>
<accession>A0A8X7TA71</accession>
<dbReference type="Gene3D" id="3.30.40.10">
    <property type="entry name" value="Zinc/RING finger domain, C3HC4 (zinc finger)"/>
    <property type="match status" value="1"/>
</dbReference>
<dbReference type="PROSITE" id="PS51184">
    <property type="entry name" value="JMJC"/>
    <property type="match status" value="1"/>
</dbReference>
<dbReference type="InterPro" id="IPR001606">
    <property type="entry name" value="ARID_dom"/>
</dbReference>
<dbReference type="PANTHER" id="PTHR10694:SF33">
    <property type="entry name" value="LYSINE-SPECIFIC DEMETHYLASE 5"/>
    <property type="match status" value="1"/>
</dbReference>
<comment type="caution">
    <text evidence="14">The sequence shown here is derived from an EMBL/GenBank/DDBJ whole genome shotgun (WGS) entry which is preliminary data.</text>
</comment>
<keyword evidence="3 7" id="KW-0863">Zinc-finger</keyword>
<dbReference type="InterPro" id="IPR003347">
    <property type="entry name" value="JmjC_dom"/>
</dbReference>
<dbReference type="InterPro" id="IPR001841">
    <property type="entry name" value="Znf_RING"/>
</dbReference>
<dbReference type="GO" id="GO:0005634">
    <property type="term" value="C:nucleus"/>
    <property type="evidence" value="ECO:0007669"/>
    <property type="project" value="UniProtKB-SubCell"/>
</dbReference>
<dbReference type="SMART" id="SM01014">
    <property type="entry name" value="ARID"/>
    <property type="match status" value="1"/>
</dbReference>
<dbReference type="SMART" id="SM00249">
    <property type="entry name" value="PHD"/>
    <property type="match status" value="1"/>
</dbReference>
<dbReference type="Pfam" id="PF01388">
    <property type="entry name" value="ARID"/>
    <property type="match status" value="1"/>
</dbReference>
<dbReference type="Pfam" id="PF02375">
    <property type="entry name" value="JmjN"/>
    <property type="match status" value="1"/>
</dbReference>
<dbReference type="Pfam" id="PF02373">
    <property type="entry name" value="JmjC"/>
    <property type="match status" value="1"/>
</dbReference>
<dbReference type="InterPro" id="IPR013083">
    <property type="entry name" value="Znf_RING/FYVE/PHD"/>
</dbReference>
<dbReference type="GO" id="GO:0003677">
    <property type="term" value="F:DNA binding"/>
    <property type="evidence" value="ECO:0007669"/>
    <property type="project" value="InterPro"/>
</dbReference>
<gene>
    <name evidence="14" type="ORF">FOB60_004653</name>
</gene>
<dbReference type="CDD" id="cd16100">
    <property type="entry name" value="ARID"/>
    <property type="match status" value="1"/>
</dbReference>
<evidence type="ECO:0000256" key="2">
    <source>
        <dbReference type="ARBA" id="ARBA00022723"/>
    </source>
</evidence>
<comment type="subcellular location">
    <subcellularLocation>
        <location evidence="1">Nucleus</location>
    </subcellularLocation>
</comment>
<dbReference type="GO" id="GO:0000122">
    <property type="term" value="P:negative regulation of transcription by RNA polymerase II"/>
    <property type="evidence" value="ECO:0007669"/>
    <property type="project" value="EnsemblFungi"/>
</dbReference>
<evidence type="ECO:0000256" key="6">
    <source>
        <dbReference type="ARBA" id="ARBA00023242"/>
    </source>
</evidence>
<evidence type="ECO:0000259" key="13">
    <source>
        <dbReference type="PROSITE" id="PS51184"/>
    </source>
</evidence>
<evidence type="ECO:0000256" key="3">
    <source>
        <dbReference type="ARBA" id="ARBA00022771"/>
    </source>
</evidence>
<dbReference type="SUPFAM" id="SSF51197">
    <property type="entry name" value="Clavaminate synthase-like"/>
    <property type="match status" value="1"/>
</dbReference>
<dbReference type="GO" id="GO:0034647">
    <property type="term" value="F:histone H3K4me/H3K4me2/H3K4me3 demethylase activity"/>
    <property type="evidence" value="ECO:0007669"/>
    <property type="project" value="TreeGrafter"/>
</dbReference>
<organism evidence="14 15">
    <name type="scientific">Candida parapsilosis</name>
    <name type="common">Yeast</name>
    <dbReference type="NCBI Taxonomy" id="5480"/>
    <lineage>
        <taxon>Eukaryota</taxon>
        <taxon>Fungi</taxon>
        <taxon>Dikarya</taxon>
        <taxon>Ascomycota</taxon>
        <taxon>Saccharomycotina</taxon>
        <taxon>Pichiomycetes</taxon>
        <taxon>Debaryomycetaceae</taxon>
        <taxon>Candida/Lodderomyces clade</taxon>
        <taxon>Candida</taxon>
    </lineage>
</organism>
<evidence type="ECO:0000259" key="9">
    <source>
        <dbReference type="PROSITE" id="PS50016"/>
    </source>
</evidence>
<protein>
    <submittedName>
        <fullName evidence="14">JmjC domain, hydroxylase family protein</fullName>
    </submittedName>
</protein>
<dbReference type="CDD" id="cd15543">
    <property type="entry name" value="PHD_RSF1"/>
    <property type="match status" value="1"/>
</dbReference>
<feature type="domain" description="JmjC" evidence="13">
    <location>
        <begin position="328"/>
        <end position="494"/>
    </location>
</feature>
<evidence type="ECO:0000259" key="10">
    <source>
        <dbReference type="PROSITE" id="PS50089"/>
    </source>
</evidence>
<dbReference type="Pfam" id="PF00628">
    <property type="entry name" value="PHD"/>
    <property type="match status" value="1"/>
</dbReference>
<dbReference type="SUPFAM" id="SSF46774">
    <property type="entry name" value="ARID-like"/>
    <property type="match status" value="1"/>
</dbReference>
<dbReference type="Proteomes" id="UP000590412">
    <property type="component" value="Unassembled WGS sequence"/>
</dbReference>
<dbReference type="GO" id="GO:0060623">
    <property type="term" value="P:regulation of chromosome condensation"/>
    <property type="evidence" value="ECO:0007669"/>
    <property type="project" value="EnsemblFungi"/>
</dbReference>
<dbReference type="OrthoDB" id="1678912at2759"/>
<feature type="compositionally biased region" description="Basic and acidic residues" evidence="8">
    <location>
        <begin position="705"/>
        <end position="717"/>
    </location>
</feature>
<dbReference type="InterPro" id="IPR019786">
    <property type="entry name" value="Zinc_finger_PHD-type_CS"/>
</dbReference>
<keyword evidence="2" id="KW-0479">Metal-binding</keyword>
<keyword evidence="5" id="KW-0408">Iron</keyword>
<dbReference type="PROSITE" id="PS01359">
    <property type="entry name" value="ZF_PHD_1"/>
    <property type="match status" value="1"/>
</dbReference>
<evidence type="ECO:0000256" key="1">
    <source>
        <dbReference type="ARBA" id="ARBA00004123"/>
    </source>
</evidence>
<evidence type="ECO:0000259" key="11">
    <source>
        <dbReference type="PROSITE" id="PS51011"/>
    </source>
</evidence>
<evidence type="ECO:0000256" key="4">
    <source>
        <dbReference type="ARBA" id="ARBA00022833"/>
    </source>
</evidence>
<dbReference type="PROSITE" id="PS51183">
    <property type="entry name" value="JMJN"/>
    <property type="match status" value="1"/>
</dbReference>
<dbReference type="PROSITE" id="PS50089">
    <property type="entry name" value="ZF_RING_2"/>
    <property type="match status" value="1"/>
</dbReference>
<dbReference type="GO" id="GO:0045944">
    <property type="term" value="P:positive regulation of transcription by RNA polymerase II"/>
    <property type="evidence" value="ECO:0007669"/>
    <property type="project" value="EnsemblFungi"/>
</dbReference>
<proteinExistence type="predicted"/>
<dbReference type="InterPro" id="IPR036431">
    <property type="entry name" value="ARID_dom_sf"/>
</dbReference>
<dbReference type="Gene3D" id="2.60.120.650">
    <property type="entry name" value="Cupin"/>
    <property type="match status" value="1"/>
</dbReference>
<feature type="domain" description="RING-type" evidence="10">
    <location>
        <begin position="185"/>
        <end position="229"/>
    </location>
</feature>
<dbReference type="GO" id="GO:0000278">
    <property type="term" value="P:mitotic cell cycle"/>
    <property type="evidence" value="ECO:0007669"/>
    <property type="project" value="EnsemblFungi"/>
</dbReference>
<feature type="domain" description="PHD-type" evidence="9">
    <location>
        <begin position="182"/>
        <end position="232"/>
    </location>
</feature>
<dbReference type="GO" id="GO:0043934">
    <property type="term" value="P:sporulation"/>
    <property type="evidence" value="ECO:0007669"/>
    <property type="project" value="EnsemblFungi"/>
</dbReference>
<feature type="domain" description="JmjN" evidence="12">
    <location>
        <begin position="12"/>
        <end position="55"/>
    </location>
</feature>
<reference evidence="14" key="1">
    <citation type="submission" date="2020-03" db="EMBL/GenBank/DDBJ databases">
        <title>FDA dAtabase for Regulatory Grade micrObial Sequences (FDA-ARGOS): Supporting development and validation of Infectious Disease Dx tests.</title>
        <authorList>
            <person name="Campos J."/>
            <person name="Goldberg B."/>
            <person name="Tallon L."/>
            <person name="Sadzewicz L."/>
            <person name="Vavikolanu K."/>
            <person name="Mehta A."/>
            <person name="Aluvathingal J."/>
            <person name="Nadendla S."/>
            <person name="Nandy P."/>
            <person name="Geyer C."/>
            <person name="Yan Y."/>
            <person name="Sichtig H."/>
        </authorList>
    </citation>
    <scope>NUCLEOTIDE SEQUENCE [LARGE SCALE GENOMIC DNA]</scope>
    <source>
        <strain evidence="14">FDAARGOS_652</strain>
    </source>
</reference>
<dbReference type="InterPro" id="IPR019787">
    <property type="entry name" value="Znf_PHD-finger"/>
</dbReference>
<dbReference type="InterPro" id="IPR011011">
    <property type="entry name" value="Znf_FYVE_PHD"/>
</dbReference>
<dbReference type="PANTHER" id="PTHR10694">
    <property type="entry name" value="LYSINE-SPECIFIC DEMETHYLASE"/>
    <property type="match status" value="1"/>
</dbReference>
<sequence length="777" mass="89880">MSKFDKNLLTPCPVLRPTETEFMDPIGYLSSGPISELGRKYGIVKIVPPESWKPSFQISHSFKFHVRQQVISDLGITTRSRKFFRESINRFLNMRRKRLLKLSFKVDGHKVYYYDLYVLVEKLGGFQEMDKSKWQEVNQSFGVDLKSRAIEMEYNATIKYYANFLKCNTFTDFPDSDSDSESENCLICGDNDSPQETLLCDNCDHAFHMKCLSPPLTQIPATNWYCDKCLIGTGDYGFEEHPEIKYSIPEFYQMCKEFDEKFAQDYCNGKKPTLDELEEKFWSFVDIEKSDLEVMYGADIHNLKPGEISGFPMINTPGLDLANAENRFYINHPYNLTKLPFAKGSLLNYINTSISGMTVPWIYIGSLLSTFCWHVEDHYTLSANYCHFGATKKWYGIPSLHANRFEQLMRQSAPDLFKKQPDLLHQLVSLINPAELVRNGIPCVYADQGPREFVITYPKVYHAGFNSGFNFNEAVNFAMDDWLEFGERSIIDYRPIKKEDVFNYYELVENILKDFNHHPKSGNSELAERSIDVLERFLNQQETFLSDAKLTHVKIEYRPKAYKKRQFDLEQKGEVEDEEEDLCFNCKTHLGYQYCEVCDTVDEYGGKPDGDKIKQGKLEVHNHQLPTPEISPQEVVVKDASEADASIISESNSSQQLQALSEPSCEMDEFDQLILQAKKRSCEPEDESSSKRRKSKRLLSLEEQQYQKKEITAEPTKKVKRMGKTKHKSKKGPELNRLCLKCTLDLDEIPSGTKLIYQSYPQRLRQIIDEAKAKVRS</sequence>
<dbReference type="GO" id="GO:0071041">
    <property type="term" value="P:antisense RNA transcript catabolic process"/>
    <property type="evidence" value="ECO:0007669"/>
    <property type="project" value="EnsemblFungi"/>
</dbReference>
<evidence type="ECO:0000256" key="7">
    <source>
        <dbReference type="PROSITE-ProRule" id="PRU00175"/>
    </source>
</evidence>
<evidence type="ECO:0000313" key="14">
    <source>
        <dbReference type="EMBL" id="KAF6047117.1"/>
    </source>
</evidence>
<dbReference type="Gene3D" id="1.10.150.60">
    <property type="entry name" value="ARID DNA-binding domain"/>
    <property type="match status" value="1"/>
</dbReference>
<feature type="region of interest" description="Disordered" evidence="8">
    <location>
        <begin position="679"/>
        <end position="731"/>
    </location>
</feature>
<dbReference type="PROSITE" id="PS51011">
    <property type="entry name" value="ARID"/>
    <property type="match status" value="1"/>
</dbReference>
<keyword evidence="6" id="KW-0539">Nucleus</keyword>
<dbReference type="AlphaFoldDB" id="A0A8X7TA71"/>
<dbReference type="InterPro" id="IPR003349">
    <property type="entry name" value="JmjN"/>
</dbReference>
<dbReference type="GO" id="GO:0000785">
    <property type="term" value="C:chromatin"/>
    <property type="evidence" value="ECO:0007669"/>
    <property type="project" value="TreeGrafter"/>
</dbReference>
<dbReference type="SMART" id="SM00545">
    <property type="entry name" value="JmjN"/>
    <property type="match status" value="1"/>
</dbReference>
<dbReference type="SUPFAM" id="SSF57903">
    <property type="entry name" value="FYVE/PHD zinc finger"/>
    <property type="match status" value="1"/>
</dbReference>
<evidence type="ECO:0000256" key="5">
    <source>
        <dbReference type="ARBA" id="ARBA00023004"/>
    </source>
</evidence>
<feature type="compositionally biased region" description="Basic residues" evidence="8">
    <location>
        <begin position="718"/>
        <end position="730"/>
    </location>
</feature>
<dbReference type="InterPro" id="IPR001965">
    <property type="entry name" value="Znf_PHD"/>
</dbReference>
<dbReference type="GO" id="GO:0000183">
    <property type="term" value="P:rDNA heterochromatin formation"/>
    <property type="evidence" value="ECO:0007669"/>
    <property type="project" value="EnsemblFungi"/>
</dbReference>
<evidence type="ECO:0000256" key="8">
    <source>
        <dbReference type="SAM" id="MobiDB-lite"/>
    </source>
</evidence>
<dbReference type="GO" id="GO:0008270">
    <property type="term" value="F:zinc ion binding"/>
    <property type="evidence" value="ECO:0007669"/>
    <property type="project" value="UniProtKB-KW"/>
</dbReference>
<dbReference type="EMBL" id="JABWAB010000007">
    <property type="protein sequence ID" value="KAF6047117.1"/>
    <property type="molecule type" value="Genomic_DNA"/>
</dbReference>
<feature type="domain" description="ARID" evidence="11">
    <location>
        <begin position="78"/>
        <end position="166"/>
    </location>
</feature>
<dbReference type="GO" id="GO:1902275">
    <property type="term" value="P:regulation of chromatin organization"/>
    <property type="evidence" value="ECO:0007669"/>
    <property type="project" value="EnsemblFungi"/>
</dbReference>
<evidence type="ECO:0000259" key="12">
    <source>
        <dbReference type="PROSITE" id="PS51183"/>
    </source>
</evidence>
<name>A0A8X7TA71_CANPA</name>
<dbReference type="SMART" id="SM00558">
    <property type="entry name" value="JmjC"/>
    <property type="match status" value="1"/>
</dbReference>